<evidence type="ECO:0000313" key="2">
    <source>
        <dbReference type="EMBL" id="KAJ8971791.1"/>
    </source>
</evidence>
<gene>
    <name evidence="2" type="ORF">NQ314_000537</name>
</gene>
<feature type="region of interest" description="Disordered" evidence="1">
    <location>
        <begin position="82"/>
        <end position="118"/>
    </location>
</feature>
<dbReference type="AlphaFoldDB" id="A0AAV8ZX04"/>
<accession>A0AAV8ZX04</accession>
<evidence type="ECO:0000256" key="1">
    <source>
        <dbReference type="SAM" id="MobiDB-lite"/>
    </source>
</evidence>
<feature type="compositionally biased region" description="Basic and acidic residues" evidence="1">
    <location>
        <begin position="91"/>
        <end position="118"/>
    </location>
</feature>
<keyword evidence="3" id="KW-1185">Reference proteome</keyword>
<evidence type="ECO:0000313" key="3">
    <source>
        <dbReference type="Proteomes" id="UP001162156"/>
    </source>
</evidence>
<protein>
    <submittedName>
        <fullName evidence="2">Uncharacterized protein</fullName>
    </submittedName>
</protein>
<comment type="caution">
    <text evidence="2">The sequence shown here is derived from an EMBL/GenBank/DDBJ whole genome shotgun (WGS) entry which is preliminary data.</text>
</comment>
<dbReference type="Proteomes" id="UP001162156">
    <property type="component" value="Unassembled WGS sequence"/>
</dbReference>
<organism evidence="2 3">
    <name type="scientific">Rhamnusium bicolor</name>
    <dbReference type="NCBI Taxonomy" id="1586634"/>
    <lineage>
        <taxon>Eukaryota</taxon>
        <taxon>Metazoa</taxon>
        <taxon>Ecdysozoa</taxon>
        <taxon>Arthropoda</taxon>
        <taxon>Hexapoda</taxon>
        <taxon>Insecta</taxon>
        <taxon>Pterygota</taxon>
        <taxon>Neoptera</taxon>
        <taxon>Endopterygota</taxon>
        <taxon>Coleoptera</taxon>
        <taxon>Polyphaga</taxon>
        <taxon>Cucujiformia</taxon>
        <taxon>Chrysomeloidea</taxon>
        <taxon>Cerambycidae</taxon>
        <taxon>Lepturinae</taxon>
        <taxon>Rhagiini</taxon>
        <taxon>Rhamnusium</taxon>
    </lineage>
</organism>
<sequence length="118" mass="13561">MKWQQTNSGPIQVTVKCEDVVSITRHQGIISGTHAFRARARLRRNTLINQPLPLCDRNGNNLLMIAPNNHLPFRRASIFIEMPSHHSHSKIKMEKDDVIKDKEEDNENNAKPKNSNEK</sequence>
<dbReference type="EMBL" id="JANEYF010000161">
    <property type="protein sequence ID" value="KAJ8971791.1"/>
    <property type="molecule type" value="Genomic_DNA"/>
</dbReference>
<name>A0AAV8ZX04_9CUCU</name>
<reference evidence="2" key="1">
    <citation type="journal article" date="2023" name="Insect Mol. Biol.">
        <title>Genome sequencing provides insights into the evolution of gene families encoding plant cell wall-degrading enzymes in longhorned beetles.</title>
        <authorList>
            <person name="Shin N.R."/>
            <person name="Okamura Y."/>
            <person name="Kirsch R."/>
            <person name="Pauchet Y."/>
        </authorList>
    </citation>
    <scope>NUCLEOTIDE SEQUENCE</scope>
    <source>
        <strain evidence="2">RBIC_L_NR</strain>
    </source>
</reference>
<proteinExistence type="predicted"/>